<sequence length="69" mass="8018">MVRSQRTRLRAESAEEAILARDRVNKMGVKCEIETCDWSGGRPKHGHYLQEAAREMRYGIFLLELHFAV</sequence>
<dbReference type="InterPro" id="IPR011063">
    <property type="entry name" value="TilS/TtcA_N"/>
</dbReference>
<evidence type="ECO:0000259" key="5">
    <source>
        <dbReference type="Pfam" id="PF01171"/>
    </source>
</evidence>
<dbReference type="InterPro" id="IPR012094">
    <property type="entry name" value="tRNA_Ile_lys_synt"/>
</dbReference>
<keyword evidence="4" id="KW-0067">ATP-binding</keyword>
<dbReference type="EMBL" id="HG996473">
    <property type="protein sequence ID" value="CAG1857572.1"/>
    <property type="molecule type" value="Genomic_DNA"/>
</dbReference>
<feature type="domain" description="tRNA(Ile)-lysidine/2-thiocytidine synthase N-terminal" evidence="5">
    <location>
        <begin position="8"/>
        <end position="61"/>
    </location>
</feature>
<organism evidence="7 8">
    <name type="scientific">Musa acuminata subsp. malaccensis</name>
    <name type="common">Wild banana</name>
    <name type="synonym">Musa malaccensis</name>
    <dbReference type="NCBI Taxonomy" id="214687"/>
    <lineage>
        <taxon>Eukaryota</taxon>
        <taxon>Viridiplantae</taxon>
        <taxon>Streptophyta</taxon>
        <taxon>Embryophyta</taxon>
        <taxon>Tracheophyta</taxon>
        <taxon>Spermatophyta</taxon>
        <taxon>Magnoliopsida</taxon>
        <taxon>Liliopsida</taxon>
        <taxon>Zingiberales</taxon>
        <taxon>Musaceae</taxon>
        <taxon>Musa</taxon>
    </lineage>
</organism>
<evidence type="ECO:0000256" key="2">
    <source>
        <dbReference type="ARBA" id="ARBA00022694"/>
    </source>
</evidence>
<dbReference type="GO" id="GO:0005524">
    <property type="term" value="F:ATP binding"/>
    <property type="evidence" value="ECO:0007669"/>
    <property type="project" value="UniProtKB-KW"/>
</dbReference>
<dbReference type="Proteomes" id="UP000012960">
    <property type="component" value="Unplaced"/>
</dbReference>
<accession>A0A804JZ37</accession>
<dbReference type="InParanoid" id="A0A804JZ37"/>
<dbReference type="GO" id="GO:0016879">
    <property type="term" value="F:ligase activity, forming carbon-nitrogen bonds"/>
    <property type="evidence" value="ECO:0007669"/>
    <property type="project" value="InterPro"/>
</dbReference>
<dbReference type="Gene3D" id="3.40.50.620">
    <property type="entry name" value="HUPs"/>
    <property type="match status" value="1"/>
</dbReference>
<keyword evidence="3" id="KW-0547">Nucleotide-binding</keyword>
<keyword evidence="2" id="KW-0819">tRNA processing</keyword>
<name>A0A804JZ37_MUSAM</name>
<dbReference type="PANTHER" id="PTHR43033:SF5">
    <property type="entry name" value="TRNA(ILE)-LYSIDINE SYNTHETASE"/>
    <property type="match status" value="1"/>
</dbReference>
<dbReference type="GO" id="GO:0008033">
    <property type="term" value="P:tRNA processing"/>
    <property type="evidence" value="ECO:0007669"/>
    <property type="project" value="UniProtKB-KW"/>
</dbReference>
<reference evidence="7" key="2">
    <citation type="submission" date="2021-05" db="UniProtKB">
        <authorList>
            <consortium name="EnsemblPlants"/>
        </authorList>
    </citation>
    <scope>IDENTIFICATION</scope>
    <source>
        <strain evidence="7">subsp. malaccensis</strain>
    </source>
</reference>
<dbReference type="InterPro" id="IPR014729">
    <property type="entry name" value="Rossmann-like_a/b/a_fold"/>
</dbReference>
<evidence type="ECO:0000313" key="8">
    <source>
        <dbReference type="Proteomes" id="UP000012960"/>
    </source>
</evidence>
<evidence type="ECO:0000256" key="3">
    <source>
        <dbReference type="ARBA" id="ARBA00022741"/>
    </source>
</evidence>
<gene>
    <name evidence="6" type="ORF">GSMUA_30660.1</name>
</gene>
<keyword evidence="8" id="KW-1185">Reference proteome</keyword>
<proteinExistence type="predicted"/>
<dbReference type="Gramene" id="Ma07_t23860.1">
    <property type="protein sequence ID" value="Ma07_p23860.1"/>
    <property type="gene ID" value="Ma07_g23860"/>
</dbReference>
<dbReference type="EnsemblPlants" id="Ma07_t23860.1">
    <property type="protein sequence ID" value="Ma07_p23860.1"/>
    <property type="gene ID" value="Ma07_g23860"/>
</dbReference>
<dbReference type="PANTHER" id="PTHR43033">
    <property type="entry name" value="TRNA(ILE)-LYSIDINE SYNTHASE-RELATED"/>
    <property type="match status" value="1"/>
</dbReference>
<keyword evidence="1" id="KW-0436">Ligase</keyword>
<evidence type="ECO:0000256" key="4">
    <source>
        <dbReference type="ARBA" id="ARBA00022840"/>
    </source>
</evidence>
<protein>
    <submittedName>
        <fullName evidence="6">(wild Malaysian banana) hypothetical protein</fullName>
    </submittedName>
</protein>
<evidence type="ECO:0000313" key="7">
    <source>
        <dbReference type="EnsemblPlants" id="Ma07_p23860.1"/>
    </source>
</evidence>
<reference evidence="6" key="1">
    <citation type="submission" date="2021-03" db="EMBL/GenBank/DDBJ databases">
        <authorList>
            <consortium name="Genoscope - CEA"/>
            <person name="William W."/>
        </authorList>
    </citation>
    <scope>NUCLEOTIDE SEQUENCE</scope>
    <source>
        <strain evidence="6">Doubled-haploid Pahang</strain>
    </source>
</reference>
<evidence type="ECO:0000256" key="1">
    <source>
        <dbReference type="ARBA" id="ARBA00022598"/>
    </source>
</evidence>
<evidence type="ECO:0000313" key="6">
    <source>
        <dbReference type="EMBL" id="CAG1857572.1"/>
    </source>
</evidence>
<dbReference type="AlphaFoldDB" id="A0A804JZ37"/>
<dbReference type="Pfam" id="PF01171">
    <property type="entry name" value="ATP_bind_3"/>
    <property type="match status" value="1"/>
</dbReference>